<gene>
    <name evidence="3" type="ORF">CC77DRAFT_1021685</name>
</gene>
<keyword evidence="2" id="KW-0472">Membrane</keyword>
<dbReference type="KEGG" id="aalt:CC77DRAFT_1021685"/>
<organism evidence="3 4">
    <name type="scientific">Alternaria alternata</name>
    <name type="common">Alternaria rot fungus</name>
    <name type="synonym">Torula alternata</name>
    <dbReference type="NCBI Taxonomy" id="5599"/>
    <lineage>
        <taxon>Eukaryota</taxon>
        <taxon>Fungi</taxon>
        <taxon>Dikarya</taxon>
        <taxon>Ascomycota</taxon>
        <taxon>Pezizomycotina</taxon>
        <taxon>Dothideomycetes</taxon>
        <taxon>Pleosporomycetidae</taxon>
        <taxon>Pleosporales</taxon>
        <taxon>Pleosporineae</taxon>
        <taxon>Pleosporaceae</taxon>
        <taxon>Alternaria</taxon>
        <taxon>Alternaria sect. Alternaria</taxon>
        <taxon>Alternaria alternata complex</taxon>
    </lineage>
</organism>
<feature type="compositionally biased region" description="Low complexity" evidence="1">
    <location>
        <begin position="374"/>
        <end position="387"/>
    </location>
</feature>
<evidence type="ECO:0000256" key="1">
    <source>
        <dbReference type="SAM" id="MobiDB-lite"/>
    </source>
</evidence>
<reference evidence="3 4" key="1">
    <citation type="submission" date="2016-05" db="EMBL/GenBank/DDBJ databases">
        <title>Comparative analysis of secretome profiles of manganese(II)-oxidizing ascomycete fungi.</title>
        <authorList>
            <consortium name="DOE Joint Genome Institute"/>
            <person name="Zeiner C.A."/>
            <person name="Purvine S.O."/>
            <person name="Zink E.M."/>
            <person name="Wu S."/>
            <person name="Pasa-Tolic L."/>
            <person name="Chaput D.L."/>
            <person name="Haridas S."/>
            <person name="Grigoriev I.V."/>
            <person name="Santelli C.M."/>
            <person name="Hansel C.M."/>
        </authorList>
    </citation>
    <scope>NUCLEOTIDE SEQUENCE [LARGE SCALE GENOMIC DNA]</scope>
    <source>
        <strain evidence="3 4">SRC1lrK2f</strain>
    </source>
</reference>
<feature type="compositionally biased region" description="Basic and acidic residues" evidence="1">
    <location>
        <begin position="407"/>
        <end position="416"/>
    </location>
</feature>
<dbReference type="OMA" id="IGFYESC"/>
<protein>
    <submittedName>
        <fullName evidence="3">Uncharacterized protein</fullName>
    </submittedName>
</protein>
<keyword evidence="2" id="KW-1133">Transmembrane helix</keyword>
<feature type="transmembrane region" description="Helical" evidence="2">
    <location>
        <begin position="435"/>
        <end position="464"/>
    </location>
</feature>
<dbReference type="Proteomes" id="UP000077248">
    <property type="component" value="Unassembled WGS sequence"/>
</dbReference>
<keyword evidence="4" id="KW-1185">Reference proteome</keyword>
<feature type="transmembrane region" description="Helical" evidence="2">
    <location>
        <begin position="246"/>
        <end position="268"/>
    </location>
</feature>
<keyword evidence="2" id="KW-0812">Transmembrane</keyword>
<dbReference type="GeneID" id="29110901"/>
<evidence type="ECO:0000256" key="2">
    <source>
        <dbReference type="SAM" id="Phobius"/>
    </source>
</evidence>
<feature type="region of interest" description="Disordered" evidence="1">
    <location>
        <begin position="362"/>
        <end position="424"/>
    </location>
</feature>
<feature type="transmembrane region" description="Helical" evidence="2">
    <location>
        <begin position="213"/>
        <end position="234"/>
    </location>
</feature>
<proteinExistence type="predicted"/>
<dbReference type="VEuPathDB" id="FungiDB:CC77DRAFT_1021685"/>
<name>A0A177DG90_ALTAL</name>
<feature type="transmembrane region" description="Helical" evidence="2">
    <location>
        <begin position="476"/>
        <end position="496"/>
    </location>
</feature>
<dbReference type="EMBL" id="KV441482">
    <property type="protein sequence ID" value="OAG18783.1"/>
    <property type="molecule type" value="Genomic_DNA"/>
</dbReference>
<feature type="transmembrane region" description="Helical" evidence="2">
    <location>
        <begin position="593"/>
        <end position="613"/>
    </location>
</feature>
<evidence type="ECO:0000313" key="4">
    <source>
        <dbReference type="Proteomes" id="UP000077248"/>
    </source>
</evidence>
<dbReference type="AlphaFoldDB" id="A0A177DG90"/>
<evidence type="ECO:0000313" key="3">
    <source>
        <dbReference type="EMBL" id="OAG18783.1"/>
    </source>
</evidence>
<feature type="transmembrane region" description="Helical" evidence="2">
    <location>
        <begin position="531"/>
        <end position="550"/>
    </location>
</feature>
<dbReference type="RefSeq" id="XP_018384204.1">
    <property type="nucleotide sequence ID" value="XM_018525307.1"/>
</dbReference>
<accession>A0A177DG90</accession>
<sequence length="622" mass="69418">MNDSQLQNFLEPLGQGSSWAAKCVRRLLEAENLTDIAAGLVAQNGYKPVELVKDVWNAWGIDMKTCHSYCGRSNFPMVFDFPIFTSGVTNYLLPWLGLTAQLPYETGSPSGDFESFCLAVGSPMLTTFSLMSTAMNARTTSEAFTDLLKSDYHPTSDMKEAIVSAKHFLSASQQCPIRIQDDDFRKLFRDDEKRLHDQWVPLARRLDDTRRPYTFSLFAQTFFAVGAWVLTIIGSYVTSLGQHSEALLLSSGTLWTWLIPIVLGWMAVGMQSRPNTVQDALRGERINGKYDPVKEVKALKAESGFIRLPSRKMKDALLGKIQGDEAHQGPVYNYARILTYPKLRNRVLRAFEDKLKLLSAQKAQTTNSTHASDPDSASSRTRASPTRCHNTTNNNPALPEDCSDLGEGPHLERGSNSEDDQPYMQWKDVRGNSDWVWNFVVSNAIAIFLQWGVTGSAIVISYLTEVRGLGCRSGSYLLYGILATSAHVLLLTSVFLSHEVMLGYQKELMEQAEGVTHNGARSSKWIPRLAVAFRFFGKTIAIVNAIWIILSSIFELIGFYESCWCTGTVLGLGNRAWVVLFVSGDKMREEAEASWIGGLAMSLFTMILTYLVLKTYSQGRKN</sequence>